<reference evidence="2" key="1">
    <citation type="journal article" date="2019" name="Int. J. Syst. Evol. Microbiol.">
        <title>The Global Catalogue of Microorganisms (GCM) 10K type strain sequencing project: providing services to taxonomists for standard genome sequencing and annotation.</title>
        <authorList>
            <consortium name="The Broad Institute Genomics Platform"/>
            <consortium name="The Broad Institute Genome Sequencing Center for Infectious Disease"/>
            <person name="Wu L."/>
            <person name="Ma J."/>
        </authorList>
    </citation>
    <scope>NUCLEOTIDE SEQUENCE [LARGE SCALE GENOMIC DNA]</scope>
    <source>
        <strain evidence="2">CECT 8551</strain>
    </source>
</reference>
<dbReference type="EMBL" id="JBHSAV010000088">
    <property type="protein sequence ID" value="MFC3977944.1"/>
    <property type="molecule type" value="Genomic_DNA"/>
</dbReference>
<protein>
    <recommendedName>
        <fullName evidence="3">Bacterial toxin 23 domain-containing protein</fullName>
    </recommendedName>
</protein>
<evidence type="ECO:0008006" key="3">
    <source>
        <dbReference type="Google" id="ProtNLM"/>
    </source>
</evidence>
<evidence type="ECO:0000313" key="1">
    <source>
        <dbReference type="EMBL" id="MFC3977944.1"/>
    </source>
</evidence>
<comment type="caution">
    <text evidence="1">The sequence shown here is derived from an EMBL/GenBank/DDBJ whole genome shotgun (WGS) entry which is preliminary data.</text>
</comment>
<name>A0ABV8EQT5_9BACT</name>
<organism evidence="1 2">
    <name type="scientific">Belliella kenyensis</name>
    <dbReference type="NCBI Taxonomy" id="1472724"/>
    <lineage>
        <taxon>Bacteria</taxon>
        <taxon>Pseudomonadati</taxon>
        <taxon>Bacteroidota</taxon>
        <taxon>Cytophagia</taxon>
        <taxon>Cytophagales</taxon>
        <taxon>Cyclobacteriaceae</taxon>
        <taxon>Belliella</taxon>
    </lineage>
</organism>
<dbReference type="Proteomes" id="UP001595766">
    <property type="component" value="Unassembled WGS sequence"/>
</dbReference>
<keyword evidence="2" id="KW-1185">Reference proteome</keyword>
<evidence type="ECO:0000313" key="2">
    <source>
        <dbReference type="Proteomes" id="UP001595766"/>
    </source>
</evidence>
<accession>A0ABV8EQT5</accession>
<sequence length="227" mass="24365">MELQVIFGGKALHEVGRAVTHGYSNMMIGAAFGQTPSLSSFASGSLGSLVGSATHNLGAVGQIAGSSLMGGIGAELSGGDFWRGAAVGATVSSLNHLAHRVQNDQWETKGKYEKSGKYIGQHRVIKQKNGYTAYADKKGSFFTIGPDGQNVDQEYGMFSYFPGGKNFKNTHVGQSKLGIYIREHFVNHLDNVLWFFGPKMPYGTMPGQPYFGPGLPLENPNNSNINL</sequence>
<proteinExistence type="predicted"/>
<gene>
    <name evidence="1" type="ORF">ACFOUP_16285</name>
</gene>